<evidence type="ECO:0000313" key="1">
    <source>
        <dbReference type="EMBL" id="TFV69294.1"/>
    </source>
</evidence>
<gene>
    <name evidence="1" type="ORF">E4K64_33515</name>
</gene>
<organism evidence="1 2">
    <name type="scientific">Bradyrhizobium frederickii</name>
    <dbReference type="NCBI Taxonomy" id="2560054"/>
    <lineage>
        <taxon>Bacteria</taxon>
        <taxon>Pseudomonadati</taxon>
        <taxon>Pseudomonadota</taxon>
        <taxon>Alphaproteobacteria</taxon>
        <taxon>Hyphomicrobiales</taxon>
        <taxon>Nitrobacteraceae</taxon>
        <taxon>Bradyrhizobium</taxon>
    </lineage>
</organism>
<evidence type="ECO:0000313" key="2">
    <source>
        <dbReference type="Proteomes" id="UP000297700"/>
    </source>
</evidence>
<dbReference type="RefSeq" id="WP_135167157.1">
    <property type="nucleotide sequence ID" value="NZ_SPQS01000028.1"/>
</dbReference>
<dbReference type="SUPFAM" id="SSF54427">
    <property type="entry name" value="NTF2-like"/>
    <property type="match status" value="1"/>
</dbReference>
<dbReference type="Proteomes" id="UP000297700">
    <property type="component" value="Unassembled WGS sequence"/>
</dbReference>
<dbReference type="InterPro" id="IPR032710">
    <property type="entry name" value="NTF2-like_dom_sf"/>
</dbReference>
<dbReference type="AlphaFoldDB" id="A0A4Y9NNF4"/>
<protein>
    <recommendedName>
        <fullName evidence="3">SnoaL-like domain-containing protein</fullName>
    </recommendedName>
</protein>
<accession>A0A4Y9NNF4</accession>
<evidence type="ECO:0008006" key="3">
    <source>
        <dbReference type="Google" id="ProtNLM"/>
    </source>
</evidence>
<proteinExistence type="predicted"/>
<reference evidence="1 2" key="1">
    <citation type="submission" date="2019-03" db="EMBL/GenBank/DDBJ databases">
        <title>Bradyrhizobium strains diversity.</title>
        <authorList>
            <person name="Urquiaga M.C.O."/>
            <person name="Hungria M."/>
            <person name="Delamuta J.R.M."/>
            <person name="Klepa M.S."/>
        </authorList>
    </citation>
    <scope>NUCLEOTIDE SEQUENCE [LARGE SCALE GENOMIC DNA]</scope>
    <source>
        <strain evidence="1 2">CNPSo 3426</strain>
    </source>
</reference>
<dbReference type="EMBL" id="SPQS01000028">
    <property type="protein sequence ID" value="TFV69294.1"/>
    <property type="molecule type" value="Genomic_DNA"/>
</dbReference>
<comment type="caution">
    <text evidence="1">The sequence shown here is derived from an EMBL/GenBank/DDBJ whole genome shotgun (WGS) entry which is preliminary data.</text>
</comment>
<name>A0A4Y9NNF4_9BRAD</name>
<sequence length="184" mass="20377">MNRPSAINATDALSTYILAKDTNRPQLMKDAFAADCELEMTIKTDAISFPSSAKGLDEITQVLVTSFGDQYQNVRTFCLSRPSADYLPHFQCDWLVGMSAKQGGAIRVGCGRYNWHFSSGDDKRVSKLAIDIEVMCVLPAETSEPIMRWLGALPYPWCSNQQAYRTIPAIDALRPIKSFLGSSV</sequence>